<evidence type="ECO:0008006" key="4">
    <source>
        <dbReference type="Google" id="ProtNLM"/>
    </source>
</evidence>
<feature type="compositionally biased region" description="Basic and acidic residues" evidence="1">
    <location>
        <begin position="190"/>
        <end position="199"/>
    </location>
</feature>
<feature type="region of interest" description="Disordered" evidence="1">
    <location>
        <begin position="1"/>
        <end position="22"/>
    </location>
</feature>
<dbReference type="Pfam" id="PF21983">
    <property type="entry name" value="NikA-like"/>
    <property type="match status" value="1"/>
</dbReference>
<protein>
    <recommendedName>
        <fullName evidence="4">Ribbon-helix-helix protein, copG family</fullName>
    </recommendedName>
</protein>
<proteinExistence type="predicted"/>
<gene>
    <name evidence="2" type="ORF">RD149_19965</name>
</gene>
<feature type="compositionally biased region" description="Low complexity" evidence="1">
    <location>
        <begin position="175"/>
        <end position="188"/>
    </location>
</feature>
<comment type="caution">
    <text evidence="2">The sequence shown here is derived from an EMBL/GenBank/DDBJ whole genome shotgun (WGS) entry which is preliminary data.</text>
</comment>
<evidence type="ECO:0000313" key="3">
    <source>
        <dbReference type="Proteomes" id="UP001265083"/>
    </source>
</evidence>
<name>A0ABU2GX49_9ACTN</name>
<organism evidence="2 3">
    <name type="scientific">Gordonia westfalica</name>
    <dbReference type="NCBI Taxonomy" id="158898"/>
    <lineage>
        <taxon>Bacteria</taxon>
        <taxon>Bacillati</taxon>
        <taxon>Actinomycetota</taxon>
        <taxon>Actinomycetes</taxon>
        <taxon>Mycobacteriales</taxon>
        <taxon>Gordoniaceae</taxon>
        <taxon>Gordonia</taxon>
    </lineage>
</organism>
<keyword evidence="3" id="KW-1185">Reference proteome</keyword>
<accession>A0ABU2GX49</accession>
<feature type="region of interest" description="Disordered" evidence="1">
    <location>
        <begin position="175"/>
        <end position="199"/>
    </location>
</feature>
<reference evidence="2 3" key="1">
    <citation type="submission" date="2023-08" db="EMBL/GenBank/DDBJ databases">
        <title>Bioegradation of LLDPE and BLDPE plastic by marine bacteria from coast plastic debris.</title>
        <authorList>
            <person name="Rong Z."/>
        </authorList>
    </citation>
    <scope>NUCLEOTIDE SEQUENCE [LARGE SCALE GENOMIC DNA]</scope>
    <source>
        <strain evidence="2 3">Z-2</strain>
    </source>
</reference>
<dbReference type="Proteomes" id="UP001265083">
    <property type="component" value="Unassembled WGS sequence"/>
</dbReference>
<dbReference type="RefSeq" id="WP_310951883.1">
    <property type="nucleotide sequence ID" value="NZ_JAVLUS010000019.1"/>
</dbReference>
<dbReference type="EMBL" id="JAVLUS010000019">
    <property type="protein sequence ID" value="MDS1116023.1"/>
    <property type="molecule type" value="Genomic_DNA"/>
</dbReference>
<evidence type="ECO:0000313" key="2">
    <source>
        <dbReference type="EMBL" id="MDS1116023.1"/>
    </source>
</evidence>
<dbReference type="InterPro" id="IPR053842">
    <property type="entry name" value="NikA-like"/>
</dbReference>
<sequence length="199" mass="21876">MSEPDDVLRDAITDAQEIEDHPDRAIRDDVTVARPNRARGRVLQVRLTDDEYTEVEKEAETRGLPVSTYARDVLLRRHDRSLPETGIVTLPSGEAVTLEVFLEILLLSRQAGIPGLASSEQKLRAMLGEEDAKHKQRRADFVREVGDTIAGVRSLTEMLRDTRLAQGMDVGHSATTVPGVAAGEAAEATSEQRTHQSAD</sequence>
<evidence type="ECO:0000256" key="1">
    <source>
        <dbReference type="SAM" id="MobiDB-lite"/>
    </source>
</evidence>